<name>W9GD39_9MICO</name>
<dbReference type="RefSeq" id="WP_051510180.1">
    <property type="nucleotide sequence ID" value="NZ_AWSA01000008.1"/>
</dbReference>
<feature type="transmembrane region" description="Helical" evidence="1">
    <location>
        <begin position="91"/>
        <end position="117"/>
    </location>
</feature>
<dbReference type="Proteomes" id="UP000019489">
    <property type="component" value="Unassembled WGS sequence"/>
</dbReference>
<keyword evidence="1" id="KW-0812">Transmembrane</keyword>
<reference evidence="2 3" key="1">
    <citation type="submission" date="2013-08" db="EMBL/GenBank/DDBJ databases">
        <title>Intrasporangium oryzae NRRL B-24470.</title>
        <authorList>
            <person name="Liu H."/>
            <person name="Wang G."/>
        </authorList>
    </citation>
    <scope>NUCLEOTIDE SEQUENCE [LARGE SCALE GENOMIC DNA]</scope>
    <source>
        <strain evidence="2 3">NRRL B-24470</strain>
    </source>
</reference>
<feature type="transmembrane region" description="Helical" evidence="1">
    <location>
        <begin position="33"/>
        <end position="55"/>
    </location>
</feature>
<dbReference type="AlphaFoldDB" id="W9GD39"/>
<accession>W9GD39</accession>
<keyword evidence="3" id="KW-1185">Reference proteome</keyword>
<protein>
    <submittedName>
        <fullName evidence="2">Uncharacterized protein</fullName>
    </submittedName>
</protein>
<feature type="transmembrane region" description="Helical" evidence="1">
    <location>
        <begin position="62"/>
        <end position="85"/>
    </location>
</feature>
<dbReference type="EMBL" id="AWSA01000008">
    <property type="protein sequence ID" value="EWT02743.1"/>
    <property type="molecule type" value="Genomic_DNA"/>
</dbReference>
<keyword evidence="1" id="KW-0472">Membrane</keyword>
<gene>
    <name evidence="2" type="ORF">N865_04150</name>
</gene>
<evidence type="ECO:0000313" key="2">
    <source>
        <dbReference type="EMBL" id="EWT02743.1"/>
    </source>
</evidence>
<sequence length="162" mass="15880">MTQLGASGMTVQLLGLHPTIAESATEPGSSLPPFVALLIAVALAVMLVVTAFALLFTLAALVMAVAAIFVALRAAAAVALVVTAVGTITAVAGALVAVVCVVVPLGLCVAAAVALTVRATSRRHQAQAVADSPPLELTAALAPERPAARVPGSTSSRIAGAA</sequence>
<keyword evidence="1" id="KW-1133">Transmembrane helix</keyword>
<evidence type="ECO:0000313" key="3">
    <source>
        <dbReference type="Proteomes" id="UP000019489"/>
    </source>
</evidence>
<organism evidence="2 3">
    <name type="scientific">Intrasporangium oryzae NRRL B-24470</name>
    <dbReference type="NCBI Taxonomy" id="1386089"/>
    <lineage>
        <taxon>Bacteria</taxon>
        <taxon>Bacillati</taxon>
        <taxon>Actinomycetota</taxon>
        <taxon>Actinomycetes</taxon>
        <taxon>Micrococcales</taxon>
        <taxon>Intrasporangiaceae</taxon>
        <taxon>Intrasporangium</taxon>
    </lineage>
</organism>
<evidence type="ECO:0000256" key="1">
    <source>
        <dbReference type="SAM" id="Phobius"/>
    </source>
</evidence>
<proteinExistence type="predicted"/>
<comment type="caution">
    <text evidence="2">The sequence shown here is derived from an EMBL/GenBank/DDBJ whole genome shotgun (WGS) entry which is preliminary data.</text>
</comment>